<feature type="transmembrane region" description="Helical" evidence="1">
    <location>
        <begin position="45"/>
        <end position="66"/>
    </location>
</feature>
<feature type="transmembrane region" description="Helical" evidence="1">
    <location>
        <begin position="12"/>
        <end position="39"/>
    </location>
</feature>
<evidence type="ECO:0000256" key="1">
    <source>
        <dbReference type="SAM" id="Phobius"/>
    </source>
</evidence>
<proteinExistence type="predicted"/>
<keyword evidence="1" id="KW-1133">Transmembrane helix</keyword>
<dbReference type="EMBL" id="CP141059">
    <property type="protein sequence ID" value="WQQ25931.1"/>
    <property type="molecule type" value="Genomic_DNA"/>
</dbReference>
<dbReference type="Proteomes" id="UP001327225">
    <property type="component" value="Chromosome"/>
</dbReference>
<reference evidence="3" key="1">
    <citation type="submission" date="2023-12" db="EMBL/GenBank/DDBJ databases">
        <title>Novel species in genus Nocardioides.</title>
        <authorList>
            <person name="Zhou H."/>
        </authorList>
    </citation>
    <scope>NUCLEOTIDE SEQUENCE [LARGE SCALE GENOMIC DNA]</scope>
    <source>
        <strain evidence="3">HM61</strain>
    </source>
</reference>
<protein>
    <recommendedName>
        <fullName evidence="4">Transporter</fullName>
    </recommendedName>
</protein>
<accession>A0ABZ0ZNG5</accession>
<evidence type="ECO:0000313" key="2">
    <source>
        <dbReference type="EMBL" id="WQQ25931.1"/>
    </source>
</evidence>
<keyword evidence="3" id="KW-1185">Reference proteome</keyword>
<evidence type="ECO:0008006" key="4">
    <source>
        <dbReference type="Google" id="ProtNLM"/>
    </source>
</evidence>
<keyword evidence="1" id="KW-0472">Membrane</keyword>
<gene>
    <name evidence="2" type="ORF">SHK19_18430</name>
</gene>
<keyword evidence="1" id="KW-0812">Transmembrane</keyword>
<organism evidence="2 3">
    <name type="scientific">Nocardioides bizhenqiangii</name>
    <dbReference type="NCBI Taxonomy" id="3095076"/>
    <lineage>
        <taxon>Bacteria</taxon>
        <taxon>Bacillati</taxon>
        <taxon>Actinomycetota</taxon>
        <taxon>Actinomycetes</taxon>
        <taxon>Propionibacteriales</taxon>
        <taxon>Nocardioidaceae</taxon>
        <taxon>Nocardioides</taxon>
    </lineage>
</organism>
<sequence length="71" mass="7384">MQTQEERDRKTVDIGVALGLFVLIVGTGALLLGFAHASLGLSEDVAGVIGFTLCALAGIAVIGYLVRVRAR</sequence>
<dbReference type="RefSeq" id="WP_322937103.1">
    <property type="nucleotide sequence ID" value="NZ_CP141059.1"/>
</dbReference>
<name>A0ABZ0ZNG5_9ACTN</name>
<evidence type="ECO:0000313" key="3">
    <source>
        <dbReference type="Proteomes" id="UP001327225"/>
    </source>
</evidence>